<dbReference type="AlphaFoldDB" id="F7PTT5"/>
<reference evidence="1 2" key="2">
    <citation type="journal article" date="2013" name="PLoS ONE">
        <title>INDIGO - INtegrated Data Warehouse of MIcrobial GenOmes with Examples from the Red Sea Extremophiles.</title>
        <authorList>
            <person name="Alam I."/>
            <person name="Antunes A."/>
            <person name="Kamau A.A."/>
            <person name="Ba Alawi W."/>
            <person name="Kalkatawi M."/>
            <person name="Stingl U."/>
            <person name="Bajic V.B."/>
        </authorList>
    </citation>
    <scope>NUCLEOTIDE SEQUENCE [LARGE SCALE GENOMIC DNA]</scope>
    <source>
        <strain evidence="1 2">SSD-17B</strain>
    </source>
</reference>
<dbReference type="STRING" id="1033810.HLPCO_001775"/>
<reference evidence="1 2" key="1">
    <citation type="journal article" date="2011" name="J. Bacteriol.">
        <title>Genome sequence of Haloplasma contractile, an unusual contractile bacterium from a deep-sea anoxic brine lake.</title>
        <authorList>
            <person name="Antunes A."/>
            <person name="Alam I."/>
            <person name="El Dorry H."/>
            <person name="Siam R."/>
            <person name="Robertson A."/>
            <person name="Bajic V.B."/>
            <person name="Stingl U."/>
        </authorList>
    </citation>
    <scope>NUCLEOTIDE SEQUENCE [LARGE SCALE GENOMIC DNA]</scope>
    <source>
        <strain evidence="1 2">SSD-17B</strain>
    </source>
</reference>
<gene>
    <name evidence="1" type="ORF">HLPCO_001775</name>
</gene>
<dbReference type="EMBL" id="AFNU02000005">
    <property type="protein sequence ID" value="ERJ12248.1"/>
    <property type="molecule type" value="Genomic_DNA"/>
</dbReference>
<comment type="caution">
    <text evidence="1">The sequence shown here is derived from an EMBL/GenBank/DDBJ whole genome shotgun (WGS) entry which is preliminary data.</text>
</comment>
<keyword evidence="2" id="KW-1185">Reference proteome</keyword>
<sequence>MKLKLFDVVPENFFSVLSSQNKHIYADCIFLIYKSTNELSSYGIERELLIDVLVDYLDQLGEESISIFDEDEENTGRSSRDRANGLIRKFAECGWIDIEENSNYVETINLVDYAIAFIETMDKLMKNDRLEYQGYVYTIYTLLFSHESVQPSVMLEQVYENTKKLISGLKTLNSNIKKYTDQITKLKSAEDILSLQFNDYETNIIDKGYHRLKTSDNVSKFRPKIIEKLEELNRDADLIKQVSEQLVEMEKAESIEQAYNSVRNSLNDTIYAINHIDEIIKEIDRKNSQYLKASLTRVKYVLNSSKDLEGQLTEILKYIATTYKDKNLDLNNDYLDEIIGIIGVYPQSFIDEQSLYVSNEGRRSFKPQSLAAKTISVKERKERLDRFKEKNRQRLSKTTINKYVLGLLGGRQVMNASQIPIDTFEDFIKVIYIRVYAKSNLVQYKVKKLGTEVKINDFKFNDFEIWKQ</sequence>
<accession>F7PTT5</accession>
<dbReference type="InParanoid" id="F7PTT5"/>
<evidence type="ECO:0000313" key="1">
    <source>
        <dbReference type="EMBL" id="ERJ12248.1"/>
    </source>
</evidence>
<dbReference type="RefSeq" id="WP_008825252.1">
    <property type="nucleotide sequence ID" value="NZ_AFNU02000005.1"/>
</dbReference>
<proteinExistence type="predicted"/>
<evidence type="ECO:0000313" key="2">
    <source>
        <dbReference type="Proteomes" id="UP000005707"/>
    </source>
</evidence>
<organism evidence="1 2">
    <name type="scientific">Haloplasma contractile SSD-17B</name>
    <dbReference type="NCBI Taxonomy" id="1033810"/>
    <lineage>
        <taxon>Bacteria</taxon>
        <taxon>Bacillati</taxon>
        <taxon>Mycoplasmatota</taxon>
        <taxon>Mollicutes</taxon>
        <taxon>Haloplasmatales</taxon>
        <taxon>Haloplasmataceae</taxon>
        <taxon>Haloplasma</taxon>
    </lineage>
</organism>
<dbReference type="Proteomes" id="UP000005707">
    <property type="component" value="Unassembled WGS sequence"/>
</dbReference>
<dbReference type="InterPro" id="IPR043773">
    <property type="entry name" value="JetA"/>
</dbReference>
<name>F7PTT5_9MOLU</name>
<dbReference type="Pfam" id="PF18982">
    <property type="entry name" value="JetA"/>
    <property type="match status" value="1"/>
</dbReference>
<dbReference type="eggNOG" id="ENOG502Z9CE">
    <property type="taxonomic scope" value="Bacteria"/>
</dbReference>
<protein>
    <submittedName>
        <fullName evidence="1">Uncharacterized protein</fullName>
    </submittedName>
</protein>
<dbReference type="OrthoDB" id="9807828at2"/>